<protein>
    <recommendedName>
        <fullName evidence="3">DUF4352 domain-containing protein</fullName>
    </recommendedName>
</protein>
<dbReference type="EMBL" id="CP028103">
    <property type="protein sequence ID" value="AVQ32153.1"/>
    <property type="molecule type" value="Genomic_DNA"/>
</dbReference>
<name>A0ABM6U6Z0_FUSVA</name>
<accession>A0ABM6U6Z0</accession>
<evidence type="ECO:0008006" key="3">
    <source>
        <dbReference type="Google" id="ProtNLM"/>
    </source>
</evidence>
<proteinExistence type="predicted"/>
<reference evidence="2" key="1">
    <citation type="journal article" date="2018" name="MSphere">
        <title>Fusobacterium Genomics Using MinION and Illumina Sequencing Enables Genome Completion and Correction.</title>
        <authorList>
            <person name="Todd S.M."/>
            <person name="Settlage R.E."/>
            <person name="Lahmers K.K."/>
            <person name="Slade D.J."/>
        </authorList>
    </citation>
    <scope>NUCLEOTIDE SEQUENCE [LARGE SCALE GENOMIC DNA]</scope>
    <source>
        <strain evidence="2">ATCC 27725</strain>
    </source>
</reference>
<gene>
    <name evidence="1" type="ORF">C4N18_13305</name>
</gene>
<evidence type="ECO:0000313" key="2">
    <source>
        <dbReference type="Proteomes" id="UP000241238"/>
    </source>
</evidence>
<dbReference type="RefSeq" id="WP_005950631.1">
    <property type="nucleotide sequence ID" value="NZ_CP028103.1"/>
</dbReference>
<dbReference type="Proteomes" id="UP000241238">
    <property type="component" value="Chromosome"/>
</dbReference>
<evidence type="ECO:0000313" key="1">
    <source>
        <dbReference type="EMBL" id="AVQ32153.1"/>
    </source>
</evidence>
<organism evidence="1 2">
    <name type="scientific">Fusobacterium varium ATCC 27725</name>
    <dbReference type="NCBI Taxonomy" id="469618"/>
    <lineage>
        <taxon>Bacteria</taxon>
        <taxon>Fusobacteriati</taxon>
        <taxon>Fusobacteriota</taxon>
        <taxon>Fusobacteriia</taxon>
        <taxon>Fusobacteriales</taxon>
        <taxon>Fusobacteriaceae</taxon>
        <taxon>Fusobacterium</taxon>
    </lineage>
</organism>
<keyword evidence="2" id="KW-1185">Reference proteome</keyword>
<dbReference type="GeneID" id="77468978"/>
<sequence>MKKLIFILGLLTCIISYSEEKSTVTEAVSSVVSGAVSTGKNILKGVKVGVDTGRKDGGSLDEAVIIYDKEAFEKYVKASALNVTEDETGYKVTVGLRNNTDNMIRLTNLHEQKSLQLLDTDGFAVFSSGPFGDINIPGKAAVKATFRFPVDGKPGMIKIYESEIKITDEMIKGKE</sequence>